<dbReference type="GO" id="GO:0005739">
    <property type="term" value="C:mitochondrion"/>
    <property type="evidence" value="ECO:0007669"/>
    <property type="project" value="TreeGrafter"/>
</dbReference>
<organism evidence="2 3">
    <name type="scientific">Tetrahymena thermophila (strain SB210)</name>
    <dbReference type="NCBI Taxonomy" id="312017"/>
    <lineage>
        <taxon>Eukaryota</taxon>
        <taxon>Sar</taxon>
        <taxon>Alveolata</taxon>
        <taxon>Ciliophora</taxon>
        <taxon>Intramacronucleata</taxon>
        <taxon>Oligohymenophorea</taxon>
        <taxon>Hymenostomatida</taxon>
        <taxon>Tetrahymenina</taxon>
        <taxon>Tetrahymenidae</taxon>
        <taxon>Tetrahymena</taxon>
    </lineage>
</organism>
<dbReference type="PANTHER" id="PTHR16295">
    <property type="entry name" value="TRAF-TYPE ZINC FINGER PROTEIN-RELATED"/>
    <property type="match status" value="1"/>
</dbReference>
<feature type="region of interest" description="Disordered" evidence="1">
    <location>
        <begin position="280"/>
        <end position="310"/>
    </location>
</feature>
<dbReference type="InParanoid" id="Q23RA2"/>
<dbReference type="RefSeq" id="XP_001019391.2">
    <property type="nucleotide sequence ID" value="XM_001019391.4"/>
</dbReference>
<evidence type="ECO:0000256" key="1">
    <source>
        <dbReference type="SAM" id="MobiDB-lite"/>
    </source>
</evidence>
<dbReference type="HOGENOM" id="CLU_810095_0_0_1"/>
<protein>
    <submittedName>
        <fullName evidence="2">XIAP-associated factor 1</fullName>
    </submittedName>
</protein>
<dbReference type="OrthoDB" id="193703at2759"/>
<dbReference type="InterPro" id="IPR051986">
    <property type="entry name" value="Innate_Immune_Apopt_Reg"/>
</dbReference>
<dbReference type="InterPro" id="IPR013083">
    <property type="entry name" value="Znf_RING/FYVE/PHD"/>
</dbReference>
<dbReference type="eggNOG" id="ENOG502QQRU">
    <property type="taxonomic scope" value="Eukaryota"/>
</dbReference>
<dbReference type="PANTHER" id="PTHR16295:SF10">
    <property type="entry name" value="EXPRESSED PROTEIN"/>
    <property type="match status" value="1"/>
</dbReference>
<evidence type="ECO:0000313" key="3">
    <source>
        <dbReference type="Proteomes" id="UP000009168"/>
    </source>
</evidence>
<name>Q23RA2_TETTS</name>
<proteinExistence type="predicted"/>
<dbReference type="KEGG" id="tet:TTHERM_00389860"/>
<dbReference type="EMBL" id="GG662644">
    <property type="protein sequence ID" value="EAR99146.2"/>
    <property type="molecule type" value="Genomic_DNA"/>
</dbReference>
<sequence>MCKQDIVEPNNGFQKYLIKIKIILKINQLIIKTCFKIFAILNQQIILNQIKMEEETQVNCSNCNKPQLASKVQLHEAYCLRNIRKCPDCEEFIDKRELENHKQEKHTKQQCKFCSQPFLPKDMDQHLQQCVMKPQRCTYCNLDVNGAEFGEHIQNCGSRTRECFICNKSIILFNFEEHVNNCVGVPEQPYESQFPTHTQAFQKPKPGQYKPSEIKPYRPQVTNVSSARVQIGANSSIKQNANDQDKADEEFARKLQLAQENNDFDQLKKLQEEEDERLARELNKDFSPKNKTVQQALNTQNKPKQSYDDYDYNYNYEEDEEDNYQNFNQENEIQQQEMLQAQQYQQGLNNPLVFPQYQKPADNKTKEQKEMEELGEFIDDPELQQAILQSQMNN</sequence>
<feature type="compositionally biased region" description="Polar residues" evidence="1">
    <location>
        <begin position="289"/>
        <end position="304"/>
    </location>
</feature>
<gene>
    <name evidence="2" type="ORF">TTHERM_00389860</name>
</gene>
<dbReference type="AlphaFoldDB" id="Q23RA2"/>
<dbReference type="STRING" id="312017.Q23RA2"/>
<reference evidence="3" key="1">
    <citation type="journal article" date="2006" name="PLoS Biol.">
        <title>Macronuclear genome sequence of the ciliate Tetrahymena thermophila, a model eukaryote.</title>
        <authorList>
            <person name="Eisen J.A."/>
            <person name="Coyne R.S."/>
            <person name="Wu M."/>
            <person name="Wu D."/>
            <person name="Thiagarajan M."/>
            <person name="Wortman J.R."/>
            <person name="Badger J.H."/>
            <person name="Ren Q."/>
            <person name="Amedeo P."/>
            <person name="Jones K.M."/>
            <person name="Tallon L.J."/>
            <person name="Delcher A.L."/>
            <person name="Salzberg S.L."/>
            <person name="Silva J.C."/>
            <person name="Haas B.J."/>
            <person name="Majoros W.H."/>
            <person name="Farzad M."/>
            <person name="Carlton J.M."/>
            <person name="Smith R.K. Jr."/>
            <person name="Garg J."/>
            <person name="Pearlman R.E."/>
            <person name="Karrer K.M."/>
            <person name="Sun L."/>
            <person name="Manning G."/>
            <person name="Elde N.C."/>
            <person name="Turkewitz A.P."/>
            <person name="Asai D.J."/>
            <person name="Wilkes D.E."/>
            <person name="Wang Y."/>
            <person name="Cai H."/>
            <person name="Collins K."/>
            <person name="Stewart B.A."/>
            <person name="Lee S.R."/>
            <person name="Wilamowska K."/>
            <person name="Weinberg Z."/>
            <person name="Ruzzo W.L."/>
            <person name="Wloga D."/>
            <person name="Gaertig J."/>
            <person name="Frankel J."/>
            <person name="Tsao C.-C."/>
            <person name="Gorovsky M.A."/>
            <person name="Keeling P.J."/>
            <person name="Waller R.F."/>
            <person name="Patron N.J."/>
            <person name="Cherry J.M."/>
            <person name="Stover N.A."/>
            <person name="Krieger C.J."/>
            <person name="del Toro C."/>
            <person name="Ryder H.F."/>
            <person name="Williamson S.C."/>
            <person name="Barbeau R.A."/>
            <person name="Hamilton E.P."/>
            <person name="Orias E."/>
        </authorList>
    </citation>
    <scope>NUCLEOTIDE SEQUENCE [LARGE SCALE GENOMIC DNA]</scope>
    <source>
        <strain evidence="3">SB210</strain>
    </source>
</reference>
<dbReference type="Pfam" id="PF23580">
    <property type="entry name" value="Znf_XAF1_N"/>
    <property type="match status" value="1"/>
</dbReference>
<dbReference type="Gene3D" id="3.30.40.10">
    <property type="entry name" value="Zinc/RING finger domain, C3HC4 (zinc finger)"/>
    <property type="match status" value="2"/>
</dbReference>
<accession>Q23RA2</accession>
<evidence type="ECO:0000313" key="2">
    <source>
        <dbReference type="EMBL" id="EAR99146.2"/>
    </source>
</evidence>
<dbReference type="GeneID" id="7834814"/>
<dbReference type="Proteomes" id="UP000009168">
    <property type="component" value="Unassembled WGS sequence"/>
</dbReference>
<keyword evidence="3" id="KW-1185">Reference proteome</keyword>